<dbReference type="GO" id="GO:0046496">
    <property type="term" value="P:nicotinamide nucleotide metabolic process"/>
    <property type="evidence" value="ECO:0007669"/>
    <property type="project" value="UniProtKB-UniRule"/>
</dbReference>
<evidence type="ECO:0000256" key="17">
    <source>
        <dbReference type="HAMAP-Rule" id="MF_01965"/>
    </source>
</evidence>
<feature type="binding site" evidence="18">
    <location>
        <position position="153"/>
    </location>
    <ligand>
        <name>K(+)</name>
        <dbReference type="ChEBI" id="CHEBI:29103"/>
    </ligand>
</feature>
<feature type="binding site" evidence="17">
    <location>
        <position position="439"/>
    </location>
    <ligand>
        <name>(6S)-NADPHX</name>
        <dbReference type="ChEBI" id="CHEBI:64076"/>
    </ligand>
</feature>
<comment type="catalytic activity">
    <reaction evidence="16 17 19">
        <text>(6S)-NADPHX + ADP = AMP + phosphate + NADPH + H(+)</text>
        <dbReference type="Rhea" id="RHEA:32235"/>
        <dbReference type="ChEBI" id="CHEBI:15378"/>
        <dbReference type="ChEBI" id="CHEBI:43474"/>
        <dbReference type="ChEBI" id="CHEBI:57783"/>
        <dbReference type="ChEBI" id="CHEBI:64076"/>
        <dbReference type="ChEBI" id="CHEBI:456215"/>
        <dbReference type="ChEBI" id="CHEBI:456216"/>
        <dbReference type="EC" id="4.2.1.136"/>
    </reaction>
</comment>
<dbReference type="InterPro" id="IPR036652">
    <property type="entry name" value="YjeF_N_dom_sf"/>
</dbReference>
<dbReference type="PANTHER" id="PTHR12592">
    <property type="entry name" value="ATP-DEPENDENT (S)-NAD(P)H-HYDRATE DEHYDRATASE FAMILY MEMBER"/>
    <property type="match status" value="1"/>
</dbReference>
<dbReference type="GO" id="GO:0005524">
    <property type="term" value="F:ATP binding"/>
    <property type="evidence" value="ECO:0007669"/>
    <property type="project" value="UniProtKB-UniRule"/>
</dbReference>
<dbReference type="PIRSF" id="PIRSF017184">
    <property type="entry name" value="Nnr"/>
    <property type="match status" value="1"/>
</dbReference>
<comment type="function">
    <text evidence="17">Catalyzes the dehydration of the S-form of NAD(P)HX at the expense of ADP, which is converted to AMP. Together with NAD(P)HX epimerase, which catalyzes the epimerization of the S- and R-forms, the enzyme allows the repair of both epimers of NAD(P)HX, a damaged form of NAD(P)H that is a result of enzymatic or heat-dependent hydration.</text>
</comment>
<organism evidence="22 23">
    <name type="scientific">Candidatus Aquicultor secundus</name>
    <dbReference type="NCBI Taxonomy" id="1973895"/>
    <lineage>
        <taxon>Bacteria</taxon>
        <taxon>Bacillati</taxon>
        <taxon>Actinomycetota</taxon>
        <taxon>Candidatus Aquicultoria</taxon>
        <taxon>Candidatus Aquicultorales</taxon>
        <taxon>Candidatus Aquicultoraceae</taxon>
        <taxon>Candidatus Aquicultor</taxon>
    </lineage>
</organism>
<comment type="catalytic activity">
    <reaction evidence="2 18 19">
        <text>(6R)-NADPHX = (6S)-NADPHX</text>
        <dbReference type="Rhea" id="RHEA:32227"/>
        <dbReference type="ChEBI" id="CHEBI:64076"/>
        <dbReference type="ChEBI" id="CHEBI:64077"/>
        <dbReference type="EC" id="5.1.99.6"/>
    </reaction>
</comment>
<comment type="function">
    <text evidence="14 19">Bifunctional enzyme that catalyzes the epimerization of the S- and R-forms of NAD(P)HX and the dehydration of the S-form of NAD(P)HX at the expense of ADP, which is converted to AMP. This allows the repair of both epimers of NAD(P)HX, a damaged form of NAD(P)H that is a result of enzymatic or heat-dependent hydration.</text>
</comment>
<dbReference type="Gene3D" id="3.40.1190.20">
    <property type="match status" value="1"/>
</dbReference>
<comment type="catalytic activity">
    <reaction evidence="1 18 19">
        <text>(6R)-NADHX = (6S)-NADHX</text>
        <dbReference type="Rhea" id="RHEA:32215"/>
        <dbReference type="ChEBI" id="CHEBI:64074"/>
        <dbReference type="ChEBI" id="CHEBI:64075"/>
        <dbReference type="EC" id="5.1.99.6"/>
    </reaction>
</comment>
<dbReference type="Proteomes" id="UP000230956">
    <property type="component" value="Unassembled WGS sequence"/>
</dbReference>
<dbReference type="HAMAP" id="MF_01966">
    <property type="entry name" value="NADHX_epimerase"/>
    <property type="match status" value="1"/>
</dbReference>
<dbReference type="SUPFAM" id="SSF64153">
    <property type="entry name" value="YjeF N-terminal domain-like"/>
    <property type="match status" value="1"/>
</dbReference>
<comment type="similarity">
    <text evidence="3 19">In the N-terminal section; belongs to the NnrE/AIBP family.</text>
</comment>
<evidence type="ECO:0000256" key="5">
    <source>
        <dbReference type="ARBA" id="ARBA00022723"/>
    </source>
</evidence>
<comment type="similarity">
    <text evidence="4 19">In the C-terminal section; belongs to the NnrD/CARKD family.</text>
</comment>
<feature type="binding site" evidence="18">
    <location>
        <position position="150"/>
    </location>
    <ligand>
        <name>(6S)-NADPHX</name>
        <dbReference type="ChEBI" id="CHEBI:64076"/>
    </ligand>
</feature>
<dbReference type="HAMAP" id="MF_01965">
    <property type="entry name" value="NADHX_dehydratase"/>
    <property type="match status" value="1"/>
</dbReference>
<dbReference type="EC" id="5.1.99.6" evidence="19"/>
<evidence type="ECO:0000256" key="13">
    <source>
        <dbReference type="ARBA" id="ARBA00023268"/>
    </source>
</evidence>
<feature type="domain" description="YjeF N-terminal" evidence="21">
    <location>
        <begin position="1"/>
        <end position="207"/>
    </location>
</feature>
<evidence type="ECO:0000256" key="19">
    <source>
        <dbReference type="PIRNR" id="PIRNR017184"/>
    </source>
</evidence>
<evidence type="ECO:0000256" key="4">
    <source>
        <dbReference type="ARBA" id="ARBA00009524"/>
    </source>
</evidence>
<comment type="cofactor">
    <cofactor evidence="18 19">
        <name>K(+)</name>
        <dbReference type="ChEBI" id="CHEBI:29103"/>
    </cofactor>
    <text evidence="18 19">Binds 1 potassium ion per subunit.</text>
</comment>
<dbReference type="AlphaFoldDB" id="A0A2M7TAG2"/>
<dbReference type="InterPro" id="IPR029056">
    <property type="entry name" value="Ribokinase-like"/>
</dbReference>
<keyword evidence="13" id="KW-0511">Multifunctional enzyme</keyword>
<feature type="binding site" evidence="18">
    <location>
        <position position="50"/>
    </location>
    <ligand>
        <name>K(+)</name>
        <dbReference type="ChEBI" id="CHEBI:29103"/>
    </ligand>
</feature>
<evidence type="ECO:0000313" key="23">
    <source>
        <dbReference type="Proteomes" id="UP000230956"/>
    </source>
</evidence>
<dbReference type="NCBIfam" id="TIGR00197">
    <property type="entry name" value="yjeF_nterm"/>
    <property type="match status" value="1"/>
</dbReference>
<feature type="binding site" evidence="17">
    <location>
        <position position="322"/>
    </location>
    <ligand>
        <name>(6S)-NADPHX</name>
        <dbReference type="ChEBI" id="CHEBI:64076"/>
    </ligand>
</feature>
<dbReference type="GO" id="GO:0052855">
    <property type="term" value="F:ADP-dependent NAD(P)H-hydrate dehydratase activity"/>
    <property type="evidence" value="ECO:0007669"/>
    <property type="project" value="UniProtKB-UniRule"/>
</dbReference>
<keyword evidence="5 18" id="KW-0479">Metal-binding</keyword>
<feature type="binding site" evidence="17">
    <location>
        <begin position="410"/>
        <end position="414"/>
    </location>
    <ligand>
        <name>AMP</name>
        <dbReference type="ChEBI" id="CHEBI:456215"/>
    </ligand>
</feature>
<dbReference type="PANTHER" id="PTHR12592:SF0">
    <property type="entry name" value="ATP-DEPENDENT (S)-NAD(P)H-HYDRATE DEHYDRATASE"/>
    <property type="match status" value="1"/>
</dbReference>
<dbReference type="InterPro" id="IPR004443">
    <property type="entry name" value="YjeF_N_dom"/>
</dbReference>
<protein>
    <recommendedName>
        <fullName evidence="19">Bifunctional NAD(P)H-hydrate repair enzyme</fullName>
    </recommendedName>
    <alternativeName>
        <fullName evidence="19">Nicotinamide nucleotide repair protein</fullName>
    </alternativeName>
    <domain>
        <recommendedName>
            <fullName evidence="19">ADP-dependent (S)-NAD(P)H-hydrate dehydratase</fullName>
            <ecNumber evidence="19">4.2.1.136</ecNumber>
        </recommendedName>
        <alternativeName>
            <fullName evidence="19">ADP-dependent NAD(P)HX dehydratase</fullName>
        </alternativeName>
    </domain>
    <domain>
        <recommendedName>
            <fullName evidence="19">NAD(P)H-hydrate epimerase</fullName>
            <ecNumber evidence="19">5.1.99.6</ecNumber>
        </recommendedName>
    </domain>
</protein>
<comment type="subunit">
    <text evidence="17">Homotetramer.</text>
</comment>
<keyword evidence="6 17" id="KW-0547">Nucleotide-binding</keyword>
<feature type="binding site" evidence="17">
    <location>
        <position position="438"/>
    </location>
    <ligand>
        <name>AMP</name>
        <dbReference type="ChEBI" id="CHEBI:456215"/>
    </ligand>
</feature>
<keyword evidence="11 18" id="KW-0413">Isomerase</keyword>
<evidence type="ECO:0000256" key="12">
    <source>
        <dbReference type="ARBA" id="ARBA00023239"/>
    </source>
</evidence>
<dbReference type="NCBIfam" id="TIGR00196">
    <property type="entry name" value="yjeF_cterm"/>
    <property type="match status" value="1"/>
</dbReference>
<accession>A0A2M7TAG2</accession>
<evidence type="ECO:0000259" key="21">
    <source>
        <dbReference type="PROSITE" id="PS51385"/>
    </source>
</evidence>
<keyword evidence="12 17" id="KW-0456">Lyase</keyword>
<comment type="similarity">
    <text evidence="17">Belongs to the NnrD/CARKD family.</text>
</comment>
<proteinExistence type="inferred from homology"/>
<evidence type="ECO:0000259" key="20">
    <source>
        <dbReference type="PROSITE" id="PS51383"/>
    </source>
</evidence>
<evidence type="ECO:0000256" key="6">
    <source>
        <dbReference type="ARBA" id="ARBA00022741"/>
    </source>
</evidence>
<feature type="domain" description="YjeF C-terminal" evidence="20">
    <location>
        <begin position="216"/>
        <end position="498"/>
    </location>
</feature>
<reference evidence="23" key="1">
    <citation type="submission" date="2017-09" db="EMBL/GenBank/DDBJ databases">
        <title>Depth-based differentiation of microbial function through sediment-hosted aquifers and enrichment of novel symbionts in the deep terrestrial subsurface.</title>
        <authorList>
            <person name="Probst A.J."/>
            <person name="Ladd B."/>
            <person name="Jarett J.K."/>
            <person name="Geller-Mcgrath D.E."/>
            <person name="Sieber C.M.K."/>
            <person name="Emerson J.B."/>
            <person name="Anantharaman K."/>
            <person name="Thomas B.C."/>
            <person name="Malmstrom R."/>
            <person name="Stieglmeier M."/>
            <person name="Klingl A."/>
            <person name="Woyke T."/>
            <person name="Ryan C.M."/>
            <person name="Banfield J.F."/>
        </authorList>
    </citation>
    <scope>NUCLEOTIDE SEQUENCE [LARGE SCALE GENOMIC DNA]</scope>
</reference>
<dbReference type="GO" id="GO:0110051">
    <property type="term" value="P:metabolite repair"/>
    <property type="evidence" value="ECO:0007669"/>
    <property type="project" value="TreeGrafter"/>
</dbReference>
<dbReference type="PROSITE" id="PS51383">
    <property type="entry name" value="YJEF_C_3"/>
    <property type="match status" value="1"/>
</dbReference>
<evidence type="ECO:0000256" key="8">
    <source>
        <dbReference type="ARBA" id="ARBA00022857"/>
    </source>
</evidence>
<evidence type="ECO:0000256" key="14">
    <source>
        <dbReference type="ARBA" id="ARBA00025153"/>
    </source>
</evidence>
<evidence type="ECO:0000256" key="15">
    <source>
        <dbReference type="ARBA" id="ARBA00048238"/>
    </source>
</evidence>
<feature type="binding site" evidence="17">
    <location>
        <position position="251"/>
    </location>
    <ligand>
        <name>(6S)-NADPHX</name>
        <dbReference type="ChEBI" id="CHEBI:64076"/>
    </ligand>
</feature>
<dbReference type="PROSITE" id="PS01050">
    <property type="entry name" value="YJEF_C_2"/>
    <property type="match status" value="1"/>
</dbReference>
<dbReference type="Pfam" id="PF03853">
    <property type="entry name" value="YjeF_N"/>
    <property type="match status" value="1"/>
</dbReference>
<evidence type="ECO:0000256" key="3">
    <source>
        <dbReference type="ARBA" id="ARBA00006001"/>
    </source>
</evidence>
<feature type="binding site" evidence="18">
    <location>
        <begin position="121"/>
        <end position="127"/>
    </location>
    <ligand>
        <name>(6S)-NADPHX</name>
        <dbReference type="ChEBI" id="CHEBI:64076"/>
    </ligand>
</feature>
<evidence type="ECO:0000256" key="16">
    <source>
        <dbReference type="ARBA" id="ARBA00049209"/>
    </source>
</evidence>
<feature type="binding site" evidence="18">
    <location>
        <position position="117"/>
    </location>
    <ligand>
        <name>K(+)</name>
        <dbReference type="ChEBI" id="CHEBI:29103"/>
    </ligand>
</feature>
<dbReference type="PROSITE" id="PS51385">
    <property type="entry name" value="YJEF_N"/>
    <property type="match status" value="1"/>
</dbReference>
<evidence type="ECO:0000256" key="2">
    <source>
        <dbReference type="ARBA" id="ARBA00000909"/>
    </source>
</evidence>
<keyword evidence="8 17" id="KW-0521">NADP</keyword>
<feature type="binding site" evidence="17">
    <location>
        <position position="373"/>
    </location>
    <ligand>
        <name>(6S)-NADPHX</name>
        <dbReference type="ChEBI" id="CHEBI:64076"/>
    </ligand>
</feature>
<dbReference type="Pfam" id="PF01256">
    <property type="entry name" value="Carb_kinase"/>
    <property type="match status" value="1"/>
</dbReference>
<dbReference type="InterPro" id="IPR000631">
    <property type="entry name" value="CARKD"/>
</dbReference>
<evidence type="ECO:0000256" key="11">
    <source>
        <dbReference type="ARBA" id="ARBA00023235"/>
    </source>
</evidence>
<name>A0A2M7TAG2_9ACTN</name>
<dbReference type="GO" id="GO:0046872">
    <property type="term" value="F:metal ion binding"/>
    <property type="evidence" value="ECO:0007669"/>
    <property type="project" value="UniProtKB-UniRule"/>
</dbReference>
<keyword evidence="10 17" id="KW-0520">NAD</keyword>
<dbReference type="GO" id="GO:0052856">
    <property type="term" value="F:NAD(P)HX epimerase activity"/>
    <property type="evidence" value="ECO:0007669"/>
    <property type="project" value="UniProtKB-UniRule"/>
</dbReference>
<evidence type="ECO:0000256" key="18">
    <source>
        <dbReference type="HAMAP-Rule" id="MF_01966"/>
    </source>
</evidence>
<evidence type="ECO:0000256" key="1">
    <source>
        <dbReference type="ARBA" id="ARBA00000013"/>
    </source>
</evidence>
<dbReference type="CDD" id="cd01171">
    <property type="entry name" value="YXKO-related"/>
    <property type="match status" value="1"/>
</dbReference>
<dbReference type="Gene3D" id="3.40.50.10260">
    <property type="entry name" value="YjeF N-terminal domain"/>
    <property type="match status" value="1"/>
</dbReference>
<dbReference type="EMBL" id="PFNG01000036">
    <property type="protein sequence ID" value="PIZ41949.1"/>
    <property type="molecule type" value="Genomic_DNA"/>
</dbReference>
<sequence>MLIIEEQAEALFGLSTGLLMERAGQAVAEEAERMLPRLGNILIVCGKGNNGGDGFVAARLLKASGYTITVFSLAHRDAFPPAAQQAFDNLPKEINLITEPDLGLLDEGLIEADLVVDAIFGFSLKGAVRGVASEVIDRINASRKMVLSVDMPSGLEADTGKVYGSGIWADITVTFTAPKVGMLLHPGIERTGEYLVADIGIPQSLVDEYSGFRALDRLDVFDLFPARSVDAYKNTVGRILVIAGSRDMAGAAVLVARGAYKIGAGLVVFAPPASIAPVLHSALIEAIVRPQAETEAGTLCMDAYDSLIELAAQYDVIALGPGLTANPQTVELVRKLIVDIEKPMVIDADGLNAVADHVEILSVRKAETVITPHPGEMARLFKVSTQEVLDDPIGFSKRAAIEFGVIAVLKGAVTIISINDESTLNTTGNPGLATAGTGDVLTGFIAGFMGQGLNAYDAASVGVYLHGLSADIAVEDISEYCLMASDVIDYLPEAILYILG</sequence>
<comment type="similarity">
    <text evidence="18">Belongs to the NnrE/AIBP family.</text>
</comment>
<keyword evidence="9 18" id="KW-0630">Potassium</keyword>
<feature type="binding site" evidence="18">
    <location>
        <begin position="49"/>
        <end position="53"/>
    </location>
    <ligand>
        <name>(6S)-NADPHX</name>
        <dbReference type="ChEBI" id="CHEBI:64076"/>
    </ligand>
</feature>
<keyword evidence="7 17" id="KW-0067">ATP-binding</keyword>
<gene>
    <name evidence="17" type="primary">nnrD</name>
    <name evidence="18" type="synonym">nnrE</name>
    <name evidence="22" type="ORF">COY37_01310</name>
</gene>
<comment type="caution">
    <text evidence="22">The sequence shown here is derived from an EMBL/GenBank/DDBJ whole genome shotgun (WGS) entry which is preliminary data.</text>
</comment>
<evidence type="ECO:0000256" key="7">
    <source>
        <dbReference type="ARBA" id="ARBA00022840"/>
    </source>
</evidence>
<comment type="function">
    <text evidence="18">Catalyzes the epimerization of the S- and R-forms of NAD(P)HX, a damaged form of NAD(P)H that is a result of enzymatic or heat-dependent hydration. This is a prerequisite for the S-specific NAD(P)H-hydrate dehydratase to allow the repair of both epimers of NAD(P)HX.</text>
</comment>
<dbReference type="EC" id="4.2.1.136" evidence="19"/>
<evidence type="ECO:0000313" key="22">
    <source>
        <dbReference type="EMBL" id="PIZ41949.1"/>
    </source>
</evidence>
<dbReference type="InterPro" id="IPR017953">
    <property type="entry name" value="Carbohydrate_kinase_pred_CS"/>
</dbReference>
<comment type="caution">
    <text evidence="18">Lacks conserved residue(s) required for the propagation of feature annotation.</text>
</comment>
<evidence type="ECO:0000256" key="9">
    <source>
        <dbReference type="ARBA" id="ARBA00022958"/>
    </source>
</evidence>
<evidence type="ECO:0000256" key="10">
    <source>
        <dbReference type="ARBA" id="ARBA00023027"/>
    </source>
</evidence>
<comment type="catalytic activity">
    <reaction evidence="15 17 19">
        <text>(6S)-NADHX + ADP = AMP + phosphate + NADH + H(+)</text>
        <dbReference type="Rhea" id="RHEA:32223"/>
        <dbReference type="ChEBI" id="CHEBI:15378"/>
        <dbReference type="ChEBI" id="CHEBI:43474"/>
        <dbReference type="ChEBI" id="CHEBI:57945"/>
        <dbReference type="ChEBI" id="CHEBI:64074"/>
        <dbReference type="ChEBI" id="CHEBI:456215"/>
        <dbReference type="ChEBI" id="CHEBI:456216"/>
        <dbReference type="EC" id="4.2.1.136"/>
    </reaction>
</comment>
<comment type="cofactor">
    <cofactor evidence="17">
        <name>Mg(2+)</name>
        <dbReference type="ChEBI" id="CHEBI:18420"/>
    </cofactor>
</comment>
<dbReference type="SUPFAM" id="SSF53613">
    <property type="entry name" value="Ribokinase-like"/>
    <property type="match status" value="1"/>
</dbReference>
<dbReference type="InterPro" id="IPR030677">
    <property type="entry name" value="Nnr"/>
</dbReference>